<dbReference type="AlphaFoldDB" id="S9QEQ2"/>
<dbReference type="eggNOG" id="ENOG50333VG">
    <property type="taxonomic scope" value="Bacteria"/>
</dbReference>
<feature type="region of interest" description="Disordered" evidence="1">
    <location>
        <begin position="35"/>
        <end position="54"/>
    </location>
</feature>
<proteinExistence type="predicted"/>
<reference evidence="4" key="1">
    <citation type="journal article" date="2014" name="Stand. Genomic Sci.">
        <title>Genome sequence of the exopolysaccharide-producing Salipiger mucosus type strain (DSM 16094(T)), a moderately halophilic member of the Roseobacter clade.</title>
        <authorList>
            <person name="Riedel T."/>
            <person name="Spring S."/>
            <person name="Fiebig A."/>
            <person name="Petersen J."/>
            <person name="Kyrpides N.C."/>
            <person name="Goker M."/>
            <person name="Klenk H.P."/>
        </authorList>
    </citation>
    <scope>NUCLEOTIDE SEQUENCE [LARGE SCALE GENOMIC DNA]</scope>
    <source>
        <strain evidence="4">DSM 16094</strain>
    </source>
</reference>
<sequence>MKKTLGILLGTVMVFSSAGFAAGTFLIGNGTPAHASTGQETASGDGHGEPAPKKTENLVVEVGRVMVPIYKARSITYVVAQVGLSMPESEEADFFRSEQGATQVRNDIISSMMHLAESPILNGPDIDSDKLSGHVLAALEEDYQDVEDVLFISLTKRDVARG</sequence>
<dbReference type="RefSeq" id="WP_020040013.1">
    <property type="nucleotide sequence ID" value="NZ_KE557281.1"/>
</dbReference>
<evidence type="ECO:0008006" key="5">
    <source>
        <dbReference type="Google" id="ProtNLM"/>
    </source>
</evidence>
<evidence type="ECO:0000256" key="1">
    <source>
        <dbReference type="SAM" id="MobiDB-lite"/>
    </source>
</evidence>
<dbReference type="Proteomes" id="UP000015347">
    <property type="component" value="Unassembled WGS sequence"/>
</dbReference>
<evidence type="ECO:0000313" key="3">
    <source>
        <dbReference type="EMBL" id="EPX78038.1"/>
    </source>
</evidence>
<evidence type="ECO:0000256" key="2">
    <source>
        <dbReference type="SAM" id="SignalP"/>
    </source>
</evidence>
<gene>
    <name evidence="3" type="ORF">Salmuc_03360</name>
</gene>
<dbReference type="OrthoDB" id="7866462at2"/>
<organism evidence="3 4">
    <name type="scientific">Salipiger mucosus DSM 16094</name>
    <dbReference type="NCBI Taxonomy" id="1123237"/>
    <lineage>
        <taxon>Bacteria</taxon>
        <taxon>Pseudomonadati</taxon>
        <taxon>Pseudomonadota</taxon>
        <taxon>Alphaproteobacteria</taxon>
        <taxon>Rhodobacterales</taxon>
        <taxon>Roseobacteraceae</taxon>
        <taxon>Salipiger</taxon>
    </lineage>
</organism>
<keyword evidence="4" id="KW-1185">Reference proteome</keyword>
<dbReference type="STRING" id="1123237.Salmuc_03360"/>
<dbReference type="EMBL" id="APVH01000042">
    <property type="protein sequence ID" value="EPX78038.1"/>
    <property type="molecule type" value="Genomic_DNA"/>
</dbReference>
<protein>
    <recommendedName>
        <fullName evidence="5">Flagellar protein FliL</fullName>
    </recommendedName>
</protein>
<feature type="signal peptide" evidence="2">
    <location>
        <begin position="1"/>
        <end position="21"/>
    </location>
</feature>
<comment type="caution">
    <text evidence="3">The sequence shown here is derived from an EMBL/GenBank/DDBJ whole genome shotgun (WGS) entry which is preliminary data.</text>
</comment>
<keyword evidence="2" id="KW-0732">Signal</keyword>
<evidence type="ECO:0000313" key="4">
    <source>
        <dbReference type="Proteomes" id="UP000015347"/>
    </source>
</evidence>
<accession>S9QEQ2</accession>
<name>S9QEQ2_9RHOB</name>
<feature type="chain" id="PRO_5004555057" description="Flagellar protein FliL" evidence="2">
    <location>
        <begin position="22"/>
        <end position="162"/>
    </location>
</feature>
<dbReference type="HOGENOM" id="CLU_1634200_0_0_5"/>